<feature type="region of interest" description="Disordered" evidence="1">
    <location>
        <begin position="1"/>
        <end position="33"/>
    </location>
</feature>
<dbReference type="AlphaFoldDB" id="A0A2P8HKH0"/>
<sequence length="499" mass="55915">MKNQITKTSENTGRSVAVSHSETSSNDTPAFQFTDNREEAVTQRKLQVMANNSAQVRQLKSLQEMANYNRPASVIQKMDGDPKDMKADIPPVAAAAAVVPAAAAAATAVPYNKVDNVGWRLTKNGSVIMFELVDGTTFSTSGTKEFEHVIDILWQQERITELVNLAIAVSAAGKETADKVSAAMLFTGYKDQINNVLKRKRATYVSSGSDLNDFLIYTGQLFSWTPEMLNNRLLLNPKWGGKPNEPNIIRKKIISVALEARKTLTKPQKDLWENNAGDYTEESDLGLVDKRISNYAAKVKAFAESIKGKKVEAIKQLNELYTIAAVELLPELYKTGLFPPLELVPMGEDCTFSREAWKMRIDYKPMPLVVMSELSASVLHETRHVEQAWALSTIAKKKIPVNADIVKKIGKGCPYPADIGKQVKDTATRGESFHVKWEEVEKLQGMLSLTLKDDAAVESVDWSLLKKYFDLIYWYYNHPREYDAYASEQVYTHAYKKLK</sequence>
<dbReference type="EMBL" id="PYAW01000003">
    <property type="protein sequence ID" value="PSL46718.1"/>
    <property type="molecule type" value="Genomic_DNA"/>
</dbReference>
<dbReference type="OrthoDB" id="681139at2"/>
<dbReference type="Proteomes" id="UP000240971">
    <property type="component" value="Unassembled WGS sequence"/>
</dbReference>
<evidence type="ECO:0000313" key="2">
    <source>
        <dbReference type="EMBL" id="PSL46718.1"/>
    </source>
</evidence>
<organism evidence="2 3">
    <name type="scientific">Chitinophaga niastensis</name>
    <dbReference type="NCBI Taxonomy" id="536980"/>
    <lineage>
        <taxon>Bacteria</taxon>
        <taxon>Pseudomonadati</taxon>
        <taxon>Bacteroidota</taxon>
        <taxon>Chitinophagia</taxon>
        <taxon>Chitinophagales</taxon>
        <taxon>Chitinophagaceae</taxon>
        <taxon>Chitinophaga</taxon>
    </lineage>
</organism>
<reference evidence="2 3" key="1">
    <citation type="submission" date="2018-03" db="EMBL/GenBank/DDBJ databases">
        <title>Genomic Encyclopedia of Archaeal and Bacterial Type Strains, Phase II (KMG-II): from individual species to whole genera.</title>
        <authorList>
            <person name="Goeker M."/>
        </authorList>
    </citation>
    <scope>NUCLEOTIDE SEQUENCE [LARGE SCALE GENOMIC DNA]</scope>
    <source>
        <strain evidence="2 3">DSM 24859</strain>
    </source>
</reference>
<protein>
    <submittedName>
        <fullName evidence="2">Uncharacterized protein</fullName>
    </submittedName>
</protein>
<comment type="caution">
    <text evidence="2">The sequence shown here is derived from an EMBL/GenBank/DDBJ whole genome shotgun (WGS) entry which is preliminary data.</text>
</comment>
<evidence type="ECO:0000313" key="3">
    <source>
        <dbReference type="Proteomes" id="UP000240971"/>
    </source>
</evidence>
<gene>
    <name evidence="2" type="ORF">CLV51_103699</name>
</gene>
<keyword evidence="3" id="KW-1185">Reference proteome</keyword>
<proteinExistence type="predicted"/>
<evidence type="ECO:0000256" key="1">
    <source>
        <dbReference type="SAM" id="MobiDB-lite"/>
    </source>
</evidence>
<accession>A0A2P8HKH0</accession>
<name>A0A2P8HKH0_CHINA</name>
<dbReference type="RefSeq" id="WP_106529476.1">
    <property type="nucleotide sequence ID" value="NZ_PYAW01000003.1"/>
</dbReference>